<protein>
    <recommendedName>
        <fullName evidence="2">histidine kinase</fullName>
        <ecNumber evidence="2">2.7.13.3</ecNumber>
    </recommendedName>
</protein>
<dbReference type="SUPFAM" id="SSF47384">
    <property type="entry name" value="Homodimeric domain of signal transducing histidine kinase"/>
    <property type="match status" value="1"/>
</dbReference>
<accession>A0ABN0X162</accession>
<feature type="coiled-coil region" evidence="5">
    <location>
        <begin position="327"/>
        <end position="396"/>
    </location>
</feature>
<keyword evidence="6" id="KW-0812">Transmembrane</keyword>
<comment type="caution">
    <text evidence="8">The sequence shown here is derived from an EMBL/GenBank/DDBJ whole genome shotgun (WGS) entry which is preliminary data.</text>
</comment>
<dbReference type="Gene3D" id="1.10.287.130">
    <property type="match status" value="1"/>
</dbReference>
<dbReference type="InterPro" id="IPR036097">
    <property type="entry name" value="HisK_dim/P_sf"/>
</dbReference>
<keyword evidence="9" id="KW-1185">Reference proteome</keyword>
<dbReference type="Gene3D" id="1.25.40.10">
    <property type="entry name" value="Tetratricopeptide repeat domain"/>
    <property type="match status" value="2"/>
</dbReference>
<dbReference type="SMART" id="SM00028">
    <property type="entry name" value="TPR"/>
    <property type="match status" value="5"/>
</dbReference>
<evidence type="ECO:0000259" key="7">
    <source>
        <dbReference type="PROSITE" id="PS50109"/>
    </source>
</evidence>
<evidence type="ECO:0000313" key="8">
    <source>
        <dbReference type="EMBL" id="GAA0352476.1"/>
    </source>
</evidence>
<evidence type="ECO:0000256" key="4">
    <source>
        <dbReference type="PROSITE-ProRule" id="PRU00339"/>
    </source>
</evidence>
<dbReference type="Gene3D" id="3.30.565.10">
    <property type="entry name" value="Histidine kinase-like ATPase, C-terminal domain"/>
    <property type="match status" value="1"/>
</dbReference>
<dbReference type="SUPFAM" id="SSF55874">
    <property type="entry name" value="ATPase domain of HSP90 chaperone/DNA topoisomerase II/histidine kinase"/>
    <property type="match status" value="1"/>
</dbReference>
<dbReference type="PROSITE" id="PS50109">
    <property type="entry name" value="HIS_KIN"/>
    <property type="match status" value="1"/>
</dbReference>
<dbReference type="InterPro" id="IPR003594">
    <property type="entry name" value="HATPase_dom"/>
</dbReference>
<comment type="catalytic activity">
    <reaction evidence="1">
        <text>ATP + protein L-histidine = ADP + protein N-phospho-L-histidine.</text>
        <dbReference type="EC" id="2.7.13.3"/>
    </reaction>
</comment>
<keyword evidence="5" id="KW-0175">Coiled coil</keyword>
<dbReference type="EC" id="2.7.13.3" evidence="2"/>
<dbReference type="CDD" id="cd00082">
    <property type="entry name" value="HisKA"/>
    <property type="match status" value="1"/>
</dbReference>
<feature type="repeat" description="TPR" evidence="4">
    <location>
        <begin position="190"/>
        <end position="223"/>
    </location>
</feature>
<dbReference type="InterPro" id="IPR019734">
    <property type="entry name" value="TPR_rpt"/>
</dbReference>
<dbReference type="PANTHER" id="PTHR43065">
    <property type="entry name" value="SENSOR HISTIDINE KINASE"/>
    <property type="match status" value="1"/>
</dbReference>
<dbReference type="EMBL" id="BAAAEI010000006">
    <property type="protein sequence ID" value="GAA0352476.1"/>
    <property type="molecule type" value="Genomic_DNA"/>
</dbReference>
<dbReference type="Pfam" id="PF13181">
    <property type="entry name" value="TPR_8"/>
    <property type="match status" value="1"/>
</dbReference>
<dbReference type="CDD" id="cd00075">
    <property type="entry name" value="HATPase"/>
    <property type="match status" value="1"/>
</dbReference>
<sequence length="641" mass="72338">MAANSPAQAADKTDELLQLHQMQLTQAQKIRLLYGKAWFQIQVDDIDLAMQTLAQCKHMSQTVDSDTILFSYYSISASAFSNLAMYQRALENFLESYRIARLMDTEQYVRQTENNIGHIYLKMGRYIQAQEYFQRFYDDAKARELPSQMATGLNNLGEAWYGQQLYQEALRAHQQSLAIREQHQFTYHSSWSHHNLGRTYLALGDIQKAQRHLTLAIQIRQQSNPSESIGPMLDLARIKIDQSDWQSAEPLLTEALSLAQSSQRFQERADAYQLLMRYHQAQENWPAALSAANQYAQSKFDLLNRQAQIGVAFYAAQLDLAAKDNDIARLTQQNAIASAKTESARQQMLTLIVAVTLVGVITLLFIARIRAKNQQLSQTLQHLKSTQRKLADAEKMSAMTTLVSGMAHQLNTPLGLVITSVSTLKDRLSQTKEKLHNKQLSGNQLSRFLEEADEILALTNRNTERAADMIARFKLISTSLESSEMKHFDVVGFLNDRLQLLKRTLNKDVDIVIQGEPVEIYSYPDVLFKAISQLLENSCEHGFSQQQAAQVSIRVIQSGKNLTLVYQDNGSGISKDKQKHIFNPFYTSQLGKGNLGLGLNILYNAVVHILGGEVYLEPTDSGACFVIVLPLKINNHSINSD</sequence>
<dbReference type="Pfam" id="PF13424">
    <property type="entry name" value="TPR_12"/>
    <property type="match status" value="1"/>
</dbReference>
<organism evidence="8 9">
    <name type="scientific">Bowmanella denitrificans</name>
    <dbReference type="NCBI Taxonomy" id="366582"/>
    <lineage>
        <taxon>Bacteria</taxon>
        <taxon>Pseudomonadati</taxon>
        <taxon>Pseudomonadota</taxon>
        <taxon>Gammaproteobacteria</taxon>
        <taxon>Alteromonadales</taxon>
        <taxon>Alteromonadaceae</taxon>
        <taxon>Bowmanella</taxon>
    </lineage>
</organism>
<gene>
    <name evidence="8" type="ORF">GCM10009092_16090</name>
</gene>
<dbReference type="SMART" id="SM00387">
    <property type="entry name" value="HATPase_c"/>
    <property type="match status" value="1"/>
</dbReference>
<evidence type="ECO:0000313" key="9">
    <source>
        <dbReference type="Proteomes" id="UP001501757"/>
    </source>
</evidence>
<evidence type="ECO:0000256" key="3">
    <source>
        <dbReference type="ARBA" id="ARBA00022553"/>
    </source>
</evidence>
<evidence type="ECO:0000256" key="5">
    <source>
        <dbReference type="SAM" id="Coils"/>
    </source>
</evidence>
<keyword evidence="6" id="KW-0472">Membrane</keyword>
<dbReference type="SUPFAM" id="SSF48452">
    <property type="entry name" value="TPR-like"/>
    <property type="match status" value="2"/>
</dbReference>
<dbReference type="Proteomes" id="UP001501757">
    <property type="component" value="Unassembled WGS sequence"/>
</dbReference>
<evidence type="ECO:0000256" key="1">
    <source>
        <dbReference type="ARBA" id="ARBA00000085"/>
    </source>
</evidence>
<reference evidence="8 9" key="1">
    <citation type="journal article" date="2019" name="Int. J. Syst. Evol. Microbiol.">
        <title>The Global Catalogue of Microorganisms (GCM) 10K type strain sequencing project: providing services to taxonomists for standard genome sequencing and annotation.</title>
        <authorList>
            <consortium name="The Broad Institute Genomics Platform"/>
            <consortium name="The Broad Institute Genome Sequencing Center for Infectious Disease"/>
            <person name="Wu L."/>
            <person name="Ma J."/>
        </authorList>
    </citation>
    <scope>NUCLEOTIDE SEQUENCE [LARGE SCALE GENOMIC DNA]</scope>
    <source>
        <strain evidence="8 9">JCM 13378</strain>
    </source>
</reference>
<feature type="domain" description="Histidine kinase" evidence="7">
    <location>
        <begin position="405"/>
        <end position="633"/>
    </location>
</feature>
<dbReference type="PRINTS" id="PR00344">
    <property type="entry name" value="BCTRLSENSOR"/>
</dbReference>
<keyword evidence="3" id="KW-0597">Phosphoprotein</keyword>
<keyword evidence="4" id="KW-0802">TPR repeat</keyword>
<keyword evidence="6" id="KW-1133">Transmembrane helix</keyword>
<name>A0ABN0X162_9ALTE</name>
<dbReference type="RefSeq" id="WP_343843906.1">
    <property type="nucleotide sequence ID" value="NZ_BAAAEI010000006.1"/>
</dbReference>
<feature type="transmembrane region" description="Helical" evidence="6">
    <location>
        <begin position="348"/>
        <end position="367"/>
    </location>
</feature>
<dbReference type="InterPro" id="IPR011990">
    <property type="entry name" value="TPR-like_helical_dom_sf"/>
</dbReference>
<dbReference type="InterPro" id="IPR005467">
    <property type="entry name" value="His_kinase_dom"/>
</dbReference>
<dbReference type="InterPro" id="IPR036890">
    <property type="entry name" value="HATPase_C_sf"/>
</dbReference>
<proteinExistence type="predicted"/>
<evidence type="ECO:0000256" key="6">
    <source>
        <dbReference type="SAM" id="Phobius"/>
    </source>
</evidence>
<dbReference type="InterPro" id="IPR003661">
    <property type="entry name" value="HisK_dim/P_dom"/>
</dbReference>
<dbReference type="InterPro" id="IPR004358">
    <property type="entry name" value="Sig_transdc_His_kin-like_C"/>
</dbReference>
<dbReference type="Pfam" id="PF02518">
    <property type="entry name" value="HATPase_c"/>
    <property type="match status" value="1"/>
</dbReference>
<dbReference type="PROSITE" id="PS50005">
    <property type="entry name" value="TPR"/>
    <property type="match status" value="1"/>
</dbReference>
<evidence type="ECO:0000256" key="2">
    <source>
        <dbReference type="ARBA" id="ARBA00012438"/>
    </source>
</evidence>